<name>A0AAN6SWA2_9PEZI</name>
<proteinExistence type="predicted"/>
<comment type="caution">
    <text evidence="1">The sequence shown here is derived from an EMBL/GenBank/DDBJ whole genome shotgun (WGS) entry which is preliminary data.</text>
</comment>
<reference evidence="2" key="1">
    <citation type="journal article" date="2023" name="Mol. Phylogenet. Evol.">
        <title>Genome-scale phylogeny and comparative genomics of the fungal order Sordariales.</title>
        <authorList>
            <person name="Hensen N."/>
            <person name="Bonometti L."/>
            <person name="Westerberg I."/>
            <person name="Brannstrom I.O."/>
            <person name="Guillou S."/>
            <person name="Cros-Aarteil S."/>
            <person name="Calhoun S."/>
            <person name="Haridas S."/>
            <person name="Kuo A."/>
            <person name="Mondo S."/>
            <person name="Pangilinan J."/>
            <person name="Riley R."/>
            <person name="LaButti K."/>
            <person name="Andreopoulos B."/>
            <person name="Lipzen A."/>
            <person name="Chen C."/>
            <person name="Yan M."/>
            <person name="Daum C."/>
            <person name="Ng V."/>
            <person name="Clum A."/>
            <person name="Steindorff A."/>
            <person name="Ohm R.A."/>
            <person name="Martin F."/>
            <person name="Silar P."/>
            <person name="Natvig D.O."/>
            <person name="Lalanne C."/>
            <person name="Gautier V."/>
            <person name="Ament-Velasquez S.L."/>
            <person name="Kruys A."/>
            <person name="Hutchinson M.I."/>
            <person name="Powell A.J."/>
            <person name="Barry K."/>
            <person name="Miller A.N."/>
            <person name="Grigoriev I.V."/>
            <person name="Debuchy R."/>
            <person name="Gladieux P."/>
            <person name="Hiltunen Thoren M."/>
            <person name="Johannesson H."/>
        </authorList>
    </citation>
    <scope>NUCLEOTIDE SEQUENCE [LARGE SCALE GENOMIC DNA]</scope>
    <source>
        <strain evidence="2">CBS 284.82</strain>
    </source>
</reference>
<dbReference type="Proteomes" id="UP001303115">
    <property type="component" value="Unassembled WGS sequence"/>
</dbReference>
<gene>
    <name evidence="1" type="ORF">C8A01DRAFT_42874</name>
</gene>
<sequence length="254" mass="28759">MGNKHAPGATQADMTRPSIATLPYEIQVAIFEAAMDPQIFFVDITNNFRTFTRPAAKALGLACLLSREVYIKSKTLHMFGERFHWVDPERDIFYLRKDDPVPRAQRPTDQESNLPSGEWFNSSAVRNVAVDLLYLGDHPRHDPVIRLWTLFPDMRAIHVFVPKGPPQTPVLRATPETLVLSAIPSNQIVAAPGHDRELWLAVRYQVKKVCARILDTENGWRGRFQPEVAGHLTSLWVTQTQSQTPPEDADGEDR</sequence>
<dbReference type="AlphaFoldDB" id="A0AAN6SWA2"/>
<protein>
    <submittedName>
        <fullName evidence="1">Uncharacterized protein</fullName>
    </submittedName>
</protein>
<evidence type="ECO:0000313" key="1">
    <source>
        <dbReference type="EMBL" id="KAK4044451.1"/>
    </source>
</evidence>
<evidence type="ECO:0000313" key="2">
    <source>
        <dbReference type="Proteomes" id="UP001303115"/>
    </source>
</evidence>
<dbReference type="EMBL" id="MU854319">
    <property type="protein sequence ID" value="KAK4044451.1"/>
    <property type="molecule type" value="Genomic_DNA"/>
</dbReference>
<keyword evidence="2" id="KW-1185">Reference proteome</keyword>
<organism evidence="1 2">
    <name type="scientific">Parachaetomium inaequale</name>
    <dbReference type="NCBI Taxonomy" id="2588326"/>
    <lineage>
        <taxon>Eukaryota</taxon>
        <taxon>Fungi</taxon>
        <taxon>Dikarya</taxon>
        <taxon>Ascomycota</taxon>
        <taxon>Pezizomycotina</taxon>
        <taxon>Sordariomycetes</taxon>
        <taxon>Sordariomycetidae</taxon>
        <taxon>Sordariales</taxon>
        <taxon>Chaetomiaceae</taxon>
        <taxon>Parachaetomium</taxon>
    </lineage>
</organism>
<accession>A0AAN6SWA2</accession>